<dbReference type="AlphaFoldDB" id="X1DWW0"/>
<dbReference type="EMBL" id="BARU01004981">
    <property type="protein sequence ID" value="GAH25461.1"/>
    <property type="molecule type" value="Genomic_DNA"/>
</dbReference>
<proteinExistence type="predicted"/>
<protein>
    <recommendedName>
        <fullName evidence="1">Peptidase S55 domain-containing protein</fullName>
    </recommendedName>
</protein>
<evidence type="ECO:0000259" key="1">
    <source>
        <dbReference type="PROSITE" id="PS51494"/>
    </source>
</evidence>
<accession>X1DWW0</accession>
<name>X1DWW0_9ZZZZ</name>
<comment type="caution">
    <text evidence="2">The sequence shown here is derived from an EMBL/GenBank/DDBJ whole genome shotgun (WGS) entry which is preliminary data.</text>
</comment>
<evidence type="ECO:0000313" key="2">
    <source>
        <dbReference type="EMBL" id="GAH25461.1"/>
    </source>
</evidence>
<feature type="domain" description="Peptidase S55" evidence="1">
    <location>
        <begin position="1"/>
        <end position="116"/>
    </location>
</feature>
<organism evidence="2">
    <name type="scientific">marine sediment metagenome</name>
    <dbReference type="NCBI Taxonomy" id="412755"/>
    <lineage>
        <taxon>unclassified sequences</taxon>
        <taxon>metagenomes</taxon>
        <taxon>ecological metagenomes</taxon>
    </lineage>
</organism>
<dbReference type="InterPro" id="IPR008763">
    <property type="entry name" value="Peptidase_S55"/>
</dbReference>
<reference evidence="2" key="1">
    <citation type="journal article" date="2014" name="Front. Microbiol.">
        <title>High frequency of phylogenetically diverse reductive dehalogenase-homologous genes in deep subseafloor sedimentary metagenomes.</title>
        <authorList>
            <person name="Kawai M."/>
            <person name="Futagami T."/>
            <person name="Toyoda A."/>
            <person name="Takaki Y."/>
            <person name="Nishi S."/>
            <person name="Hori S."/>
            <person name="Arai W."/>
            <person name="Tsubouchi T."/>
            <person name="Morono Y."/>
            <person name="Uchiyama I."/>
            <person name="Ito T."/>
            <person name="Fujiyama A."/>
            <person name="Inagaki F."/>
            <person name="Takami H."/>
        </authorList>
    </citation>
    <scope>NUCLEOTIDE SEQUENCE</scope>
    <source>
        <strain evidence="2">Expedition CK06-06</strain>
    </source>
</reference>
<feature type="non-terminal residue" evidence="2">
    <location>
        <position position="116"/>
    </location>
</feature>
<gene>
    <name evidence="2" type="ORF">S03H2_09657</name>
</gene>
<dbReference type="PROSITE" id="PS51494">
    <property type="entry name" value="SPOIVB"/>
    <property type="match status" value="1"/>
</dbReference>
<dbReference type="Pfam" id="PF05580">
    <property type="entry name" value="Peptidase_S55"/>
    <property type="match status" value="1"/>
</dbReference>
<sequence>MKIKLNISLFIKFIFILLILFSLSVSVAFSNDLFMSTSEIKPGMRGIGKTVFHGTEIETFQVDIIDIIKGEGEIDNFILAHLSGERIEASGGISEGMSGSPIYIDGRLIGAISYAW</sequence>